<dbReference type="EMBL" id="CP042467">
    <property type="protein sequence ID" value="QED27894.1"/>
    <property type="molecule type" value="Genomic_DNA"/>
</dbReference>
<dbReference type="CDD" id="cd00060">
    <property type="entry name" value="FHA"/>
    <property type="match status" value="1"/>
</dbReference>
<evidence type="ECO:0000313" key="3">
    <source>
        <dbReference type="EMBL" id="QED27894.1"/>
    </source>
</evidence>
<evidence type="ECO:0000313" key="4">
    <source>
        <dbReference type="Proteomes" id="UP000321595"/>
    </source>
</evidence>
<dbReference type="RefSeq" id="WP_146959841.1">
    <property type="nucleotide sequence ID" value="NZ_CP042467.1"/>
</dbReference>
<dbReference type="SMART" id="SM00240">
    <property type="entry name" value="FHA"/>
    <property type="match status" value="1"/>
</dbReference>
<feature type="compositionally biased region" description="Pro residues" evidence="1">
    <location>
        <begin position="130"/>
        <end position="139"/>
    </location>
</feature>
<accession>A0A5B8XQU7</accession>
<evidence type="ECO:0000256" key="1">
    <source>
        <dbReference type="SAM" id="MobiDB-lite"/>
    </source>
</evidence>
<feature type="compositionally biased region" description="Low complexity" evidence="1">
    <location>
        <begin position="120"/>
        <end position="129"/>
    </location>
</feature>
<evidence type="ECO:0000259" key="2">
    <source>
        <dbReference type="PROSITE" id="PS50006"/>
    </source>
</evidence>
<name>A0A5B8XQU7_9DELT</name>
<keyword evidence="4" id="KW-1185">Reference proteome</keyword>
<dbReference type="InterPro" id="IPR000253">
    <property type="entry name" value="FHA_dom"/>
</dbReference>
<dbReference type="OrthoDB" id="4336084at2"/>
<dbReference type="Proteomes" id="UP000321595">
    <property type="component" value="Chromosome"/>
</dbReference>
<gene>
    <name evidence="3" type="ORF">FRD01_11735</name>
</gene>
<dbReference type="InterPro" id="IPR008984">
    <property type="entry name" value="SMAD_FHA_dom_sf"/>
</dbReference>
<organism evidence="3 4">
    <name type="scientific">Microvenator marinus</name>
    <dbReference type="NCBI Taxonomy" id="2600177"/>
    <lineage>
        <taxon>Bacteria</taxon>
        <taxon>Deltaproteobacteria</taxon>
        <taxon>Bradymonadales</taxon>
        <taxon>Microvenatoraceae</taxon>
        <taxon>Microvenator</taxon>
    </lineage>
</organism>
<feature type="region of interest" description="Disordered" evidence="1">
    <location>
        <begin position="54"/>
        <end position="193"/>
    </location>
</feature>
<dbReference type="Pfam" id="PF00498">
    <property type="entry name" value="FHA"/>
    <property type="match status" value="1"/>
</dbReference>
<dbReference type="SUPFAM" id="SSF49879">
    <property type="entry name" value="SMAD/FHA domain"/>
    <property type="match status" value="1"/>
</dbReference>
<feature type="compositionally biased region" description="Polar residues" evidence="1">
    <location>
        <begin position="141"/>
        <end position="152"/>
    </location>
</feature>
<sequence>MTDQNRKTLRSFYCRDYLWEIFEQMTTDLGCSMDYLVNESMRLYARSRDYVQDEAPGAPGMGGPGGGGQMGGGQMGGGQMGGGMDFRQPPAPGYGSMGGGQPNPPPNQGFSPMEHRTFNQIPPVQQQPRQPAPPAPPQPSVGFSGQRNQLQSAPPPPPPRPGNGGGGWQSGGYQQAPQPTPSPGYGGGSPMPASGAQPPLYLLFNNNRYVVDKEKFVIGRGSQQTDLTIRDGNISRKHCCIVYKNGSYFIKDLNSTNGVEYRGNRIESKKIEEGDIFYLCDYELRFTYRP</sequence>
<dbReference type="KEGG" id="bbae:FRD01_11735"/>
<dbReference type="Gene3D" id="2.60.200.20">
    <property type="match status" value="1"/>
</dbReference>
<protein>
    <submittedName>
        <fullName evidence="3">FHA domain-containing protein</fullName>
    </submittedName>
</protein>
<feature type="domain" description="FHA" evidence="2">
    <location>
        <begin position="216"/>
        <end position="266"/>
    </location>
</feature>
<dbReference type="PROSITE" id="PS50006">
    <property type="entry name" value="FHA_DOMAIN"/>
    <property type="match status" value="1"/>
</dbReference>
<reference evidence="3 4" key="1">
    <citation type="submission" date="2019-08" db="EMBL/GenBank/DDBJ databases">
        <authorList>
            <person name="Liang Q."/>
        </authorList>
    </citation>
    <scope>NUCLEOTIDE SEQUENCE [LARGE SCALE GENOMIC DNA]</scope>
    <source>
        <strain evidence="3 4">V1718</strain>
    </source>
</reference>
<feature type="compositionally biased region" description="Gly residues" evidence="1">
    <location>
        <begin position="59"/>
        <end position="84"/>
    </location>
</feature>
<proteinExistence type="predicted"/>
<dbReference type="AlphaFoldDB" id="A0A5B8XQU7"/>